<dbReference type="EMBL" id="CM020619">
    <property type="protein sequence ID" value="KAK1863626.1"/>
    <property type="molecule type" value="Genomic_DNA"/>
</dbReference>
<accession>A0ACC3C009</accession>
<organism evidence="1 2">
    <name type="scientific">Pyropia yezoensis</name>
    <name type="common">Susabi-nori</name>
    <name type="synonym">Porphyra yezoensis</name>
    <dbReference type="NCBI Taxonomy" id="2788"/>
    <lineage>
        <taxon>Eukaryota</taxon>
        <taxon>Rhodophyta</taxon>
        <taxon>Bangiophyceae</taxon>
        <taxon>Bangiales</taxon>
        <taxon>Bangiaceae</taxon>
        <taxon>Pyropia</taxon>
    </lineage>
</organism>
<sequence>MPGGLPLQFRHYTRTLEFGPEGSFFMSIGSRQTDGVDDGPWRSLVKRFSPAVVAGFGDGGEPFPWQRGQTWALGLRNEVGIRFDSAGVLWGVEIGQNLVVDADLGGDLTADNPSPTPPGGHTPLGGRCAFPASGDGDMLALSHGSFDRVPPVGYAVARVPVPSPGGDPDPSRLVNLFASGGADAKFESGARMVDGRFYADGSFVFSSDTSGGLIVLRYYR</sequence>
<proteinExistence type="predicted"/>
<reference evidence="1" key="1">
    <citation type="submission" date="2019-11" db="EMBL/GenBank/DDBJ databases">
        <title>Nori genome reveals adaptations in red seaweeds to the harsh intertidal environment.</title>
        <authorList>
            <person name="Wang D."/>
            <person name="Mao Y."/>
        </authorList>
    </citation>
    <scope>NUCLEOTIDE SEQUENCE</scope>
    <source>
        <tissue evidence="1">Gametophyte</tissue>
    </source>
</reference>
<evidence type="ECO:0000313" key="2">
    <source>
        <dbReference type="Proteomes" id="UP000798662"/>
    </source>
</evidence>
<gene>
    <name evidence="1" type="ORF">I4F81_006180</name>
</gene>
<dbReference type="Proteomes" id="UP000798662">
    <property type="component" value="Chromosome 2"/>
</dbReference>
<evidence type="ECO:0000313" key="1">
    <source>
        <dbReference type="EMBL" id="KAK1863626.1"/>
    </source>
</evidence>
<keyword evidence="2" id="KW-1185">Reference proteome</keyword>
<name>A0ACC3C009_PYRYE</name>
<protein>
    <submittedName>
        <fullName evidence="1">Uncharacterized protein</fullName>
    </submittedName>
</protein>
<comment type="caution">
    <text evidence="1">The sequence shown here is derived from an EMBL/GenBank/DDBJ whole genome shotgun (WGS) entry which is preliminary data.</text>
</comment>